<dbReference type="RefSeq" id="WP_341404020.1">
    <property type="nucleotide sequence ID" value="NZ_JBBUKT010000002.1"/>
</dbReference>
<reference evidence="3 4" key="1">
    <citation type="submission" date="2024-04" db="EMBL/GenBank/DDBJ databases">
        <title>Luteolibacter sp. isolated from soil.</title>
        <authorList>
            <person name="An J."/>
        </authorList>
    </citation>
    <scope>NUCLEOTIDE SEQUENCE [LARGE SCALE GENOMIC DNA]</scope>
    <source>
        <strain evidence="3 4">Y139</strain>
    </source>
</reference>
<sequence>MNDSLKNSRIKMVIIAGLIVLLTMICFPPFERVLINRDSGVVIRAIPSGYRFLFSSPEFMGGPFMERVNYGQLGLQVVGWGCLLAIVNLAVSVLTREREKAETASREDLINGKNSDPKANGLKGKGAAELTDVGAISPRTATSEEIGVVLPDALEGPSLPQISEIEATSSALESPSMDASDDTPESTVTTSRPHYPVYTGTTDPTSPYVVSLLITAAICFLQAISTYSGGLVIPYAIGGMIGSALMGGIVALVVWGLNAEIRGKKDFGSAAKVGWVYCMPILAAFSVVVIRA</sequence>
<feature type="transmembrane region" description="Helical" evidence="2">
    <location>
        <begin position="233"/>
        <end position="257"/>
    </location>
</feature>
<gene>
    <name evidence="3" type="ORF">WKV53_08035</name>
</gene>
<feature type="transmembrane region" description="Helical" evidence="2">
    <location>
        <begin position="73"/>
        <end position="94"/>
    </location>
</feature>
<keyword evidence="2" id="KW-0812">Transmembrane</keyword>
<accession>A0ABU9ARU2</accession>
<evidence type="ECO:0000313" key="3">
    <source>
        <dbReference type="EMBL" id="MEK7950441.1"/>
    </source>
</evidence>
<proteinExistence type="predicted"/>
<dbReference type="Proteomes" id="UP001371305">
    <property type="component" value="Unassembled WGS sequence"/>
</dbReference>
<evidence type="ECO:0000256" key="1">
    <source>
        <dbReference type="SAM" id="MobiDB-lite"/>
    </source>
</evidence>
<feature type="transmembrane region" description="Helical" evidence="2">
    <location>
        <begin position="12"/>
        <end position="30"/>
    </location>
</feature>
<dbReference type="EMBL" id="JBBUKT010000002">
    <property type="protein sequence ID" value="MEK7950441.1"/>
    <property type="molecule type" value="Genomic_DNA"/>
</dbReference>
<keyword evidence="2" id="KW-0472">Membrane</keyword>
<name>A0ABU9ARU2_9BACT</name>
<organism evidence="3 4">
    <name type="scientific">Luteolibacter soli</name>
    <dbReference type="NCBI Taxonomy" id="3135280"/>
    <lineage>
        <taxon>Bacteria</taxon>
        <taxon>Pseudomonadati</taxon>
        <taxon>Verrucomicrobiota</taxon>
        <taxon>Verrucomicrobiia</taxon>
        <taxon>Verrucomicrobiales</taxon>
        <taxon>Verrucomicrobiaceae</taxon>
        <taxon>Luteolibacter</taxon>
    </lineage>
</organism>
<feature type="region of interest" description="Disordered" evidence="1">
    <location>
        <begin position="170"/>
        <end position="197"/>
    </location>
</feature>
<keyword evidence="2" id="KW-1133">Transmembrane helix</keyword>
<feature type="region of interest" description="Disordered" evidence="1">
    <location>
        <begin position="102"/>
        <end position="124"/>
    </location>
</feature>
<keyword evidence="4" id="KW-1185">Reference proteome</keyword>
<evidence type="ECO:0000256" key="2">
    <source>
        <dbReference type="SAM" id="Phobius"/>
    </source>
</evidence>
<feature type="transmembrane region" description="Helical" evidence="2">
    <location>
        <begin position="208"/>
        <end position="227"/>
    </location>
</feature>
<evidence type="ECO:0000313" key="4">
    <source>
        <dbReference type="Proteomes" id="UP001371305"/>
    </source>
</evidence>
<feature type="transmembrane region" description="Helical" evidence="2">
    <location>
        <begin position="269"/>
        <end position="290"/>
    </location>
</feature>
<comment type="caution">
    <text evidence="3">The sequence shown here is derived from an EMBL/GenBank/DDBJ whole genome shotgun (WGS) entry which is preliminary data.</text>
</comment>
<protein>
    <submittedName>
        <fullName evidence="3">Uncharacterized protein</fullName>
    </submittedName>
</protein>